<organism evidence="2 3">
    <name type="scientific">Phenylobacterium montanum</name>
    <dbReference type="NCBI Taxonomy" id="2823693"/>
    <lineage>
        <taxon>Bacteria</taxon>
        <taxon>Pseudomonadati</taxon>
        <taxon>Pseudomonadota</taxon>
        <taxon>Alphaproteobacteria</taxon>
        <taxon>Caulobacterales</taxon>
        <taxon>Caulobacteraceae</taxon>
        <taxon>Phenylobacterium</taxon>
    </lineage>
</organism>
<dbReference type="RefSeq" id="WP_211937415.1">
    <property type="nucleotide sequence ID" value="NZ_CP073078.1"/>
</dbReference>
<name>A0A975IU26_9CAUL</name>
<keyword evidence="1" id="KW-0732">Signal</keyword>
<reference evidence="2" key="1">
    <citation type="submission" date="2021-04" db="EMBL/GenBank/DDBJ databases">
        <title>The complete genome sequence of Caulobacter sp. S6.</title>
        <authorList>
            <person name="Tang Y."/>
            <person name="Ouyang W."/>
            <person name="Liu Q."/>
            <person name="Huang B."/>
            <person name="Guo Z."/>
            <person name="Lei P."/>
        </authorList>
    </citation>
    <scope>NUCLEOTIDE SEQUENCE</scope>
    <source>
        <strain evidence="2">S6</strain>
    </source>
</reference>
<gene>
    <name evidence="2" type="ORF">KCG34_20275</name>
</gene>
<dbReference type="AlphaFoldDB" id="A0A975IU26"/>
<keyword evidence="3" id="KW-1185">Reference proteome</keyword>
<proteinExistence type="predicted"/>
<evidence type="ECO:0000256" key="1">
    <source>
        <dbReference type="SAM" id="SignalP"/>
    </source>
</evidence>
<feature type="signal peptide" evidence="1">
    <location>
        <begin position="1"/>
        <end position="22"/>
    </location>
</feature>
<feature type="chain" id="PRO_5037709226" description="Cobalamin biosynthesis protein CbiM" evidence="1">
    <location>
        <begin position="23"/>
        <end position="106"/>
    </location>
</feature>
<dbReference type="EMBL" id="CP073078">
    <property type="protein sequence ID" value="QUD87363.1"/>
    <property type="molecule type" value="Genomic_DNA"/>
</dbReference>
<dbReference type="Proteomes" id="UP000676409">
    <property type="component" value="Chromosome"/>
</dbReference>
<evidence type="ECO:0008006" key="4">
    <source>
        <dbReference type="Google" id="ProtNLM"/>
    </source>
</evidence>
<accession>A0A975IU26</accession>
<dbReference type="KEGG" id="caul:KCG34_20275"/>
<evidence type="ECO:0000313" key="2">
    <source>
        <dbReference type="EMBL" id="QUD87363.1"/>
    </source>
</evidence>
<sequence>MRAFVFAALAAAATLAVHPATAAPTCQDRTGGAIKCGVPGAMPVGWTASPAAQFERRMHEGPDLSVEAQWSLIGLLVGLFGLIASMPKFDGWGAGDWGREEEDGED</sequence>
<evidence type="ECO:0000313" key="3">
    <source>
        <dbReference type="Proteomes" id="UP000676409"/>
    </source>
</evidence>
<protein>
    <recommendedName>
        <fullName evidence="4">Cobalamin biosynthesis protein CbiM</fullName>
    </recommendedName>
</protein>